<name>A0ABW6CGR4_RAHSY</name>
<dbReference type="Pfam" id="PF13470">
    <property type="entry name" value="PIN_3"/>
    <property type="match status" value="1"/>
</dbReference>
<proteinExistence type="predicted"/>
<feature type="domain" description="PIN" evidence="1">
    <location>
        <begin position="5"/>
        <end position="90"/>
    </location>
</feature>
<dbReference type="EMBL" id="JBHUCJ010000185">
    <property type="protein sequence ID" value="MFD3227262.1"/>
    <property type="molecule type" value="Genomic_DNA"/>
</dbReference>
<reference evidence="3 4" key="1">
    <citation type="submission" date="2024-09" db="EMBL/GenBank/DDBJ databases">
        <title>Genomes of Rahnella.</title>
        <authorList>
            <person name="Mnguni F.C."/>
            <person name="Shin G.Y."/>
            <person name="Coutinho T."/>
        </authorList>
    </citation>
    <scope>NUCLEOTIDE SEQUENCE [LARGE SCALE GENOMIC DNA]</scope>
    <source>
        <strain evidence="3 4">20WA0057</strain>
    </source>
</reference>
<dbReference type="InterPro" id="IPR058652">
    <property type="entry name" value="VapC50_C"/>
</dbReference>
<protein>
    <submittedName>
        <fullName evidence="3">PIN domain-containing protein</fullName>
    </submittedName>
</protein>
<evidence type="ECO:0000313" key="4">
    <source>
        <dbReference type="Proteomes" id="UP001598201"/>
    </source>
</evidence>
<evidence type="ECO:0000313" key="3">
    <source>
        <dbReference type="EMBL" id="MFD3227262.1"/>
    </source>
</evidence>
<dbReference type="InterPro" id="IPR002716">
    <property type="entry name" value="PIN_dom"/>
</dbReference>
<keyword evidence="4" id="KW-1185">Reference proteome</keyword>
<dbReference type="Pfam" id="PF26343">
    <property type="entry name" value="VapC50_C"/>
    <property type="match status" value="1"/>
</dbReference>
<accession>A0ABW6CGR4</accession>
<gene>
    <name evidence="3" type="ORF">ACFPK4_27445</name>
</gene>
<comment type="caution">
    <text evidence="3">The sequence shown here is derived from an EMBL/GenBank/DDBJ whole genome shotgun (WGS) entry which is preliminary data.</text>
</comment>
<organism evidence="3 4">
    <name type="scientific">Rahnella sp. (strain Y9602)</name>
    <dbReference type="NCBI Taxonomy" id="2703885"/>
    <lineage>
        <taxon>Bacteria</taxon>
        <taxon>Pseudomonadati</taxon>
        <taxon>Pseudomonadota</taxon>
        <taxon>Gammaproteobacteria</taxon>
        <taxon>Enterobacterales</taxon>
        <taxon>Yersiniaceae</taxon>
        <taxon>Rahnella</taxon>
    </lineage>
</organism>
<feature type="domain" description="VapC50 C-terminal" evidence="2">
    <location>
        <begin position="108"/>
        <end position="161"/>
    </location>
</feature>
<sequence>MHLGLEGLFQPKWTAQIHDEWQRNLLRNRPALDRSQLERTTLLMNSALPGANITGYESLIGGLDLPDPDDRHVLAAAIKSKSEVIVTANLKDFPDDYLRQHDVEALHPDEFITDLMDLNAALVLKAVRLARSNMRKPPMNVDEYLECLFRLSLPLTVTELQKYRPLI</sequence>
<evidence type="ECO:0000259" key="2">
    <source>
        <dbReference type="Pfam" id="PF26343"/>
    </source>
</evidence>
<dbReference type="Proteomes" id="UP001598201">
    <property type="component" value="Unassembled WGS sequence"/>
</dbReference>
<dbReference type="RefSeq" id="WP_379672515.1">
    <property type="nucleotide sequence ID" value="NZ_JBHUCJ010000185.1"/>
</dbReference>
<evidence type="ECO:0000259" key="1">
    <source>
        <dbReference type="Pfam" id="PF13470"/>
    </source>
</evidence>